<dbReference type="PANTHER" id="PTHR11614">
    <property type="entry name" value="PHOSPHOLIPASE-RELATED"/>
    <property type="match status" value="1"/>
</dbReference>
<dbReference type="Proteomes" id="UP001227317">
    <property type="component" value="Unassembled WGS sequence"/>
</dbReference>
<dbReference type="Gene3D" id="3.40.50.1820">
    <property type="entry name" value="alpha/beta hydrolase"/>
    <property type="match status" value="1"/>
</dbReference>
<accession>A0ABU0WJF0</accession>
<organism evidence="2 3">
    <name type="scientific">Azospirillum isscasi</name>
    <dbReference type="NCBI Taxonomy" id="3053926"/>
    <lineage>
        <taxon>Bacteria</taxon>
        <taxon>Pseudomonadati</taxon>
        <taxon>Pseudomonadota</taxon>
        <taxon>Alphaproteobacteria</taxon>
        <taxon>Rhodospirillales</taxon>
        <taxon>Azospirillaceae</taxon>
        <taxon>Azospirillum</taxon>
    </lineage>
</organism>
<sequence length="334" mass="35624">MRRRATGRLAKLVVGIGLLLTGCTAAYQPMGLPVTQPALTDGALIAADGFELPLRRWLPENGTPRAVVLALHGYNDYSNAFDGAGRSLAARGIAVYAYDQRGFGATRNPGIWAGTETLVADLKTAVSRIHARHPGLPVYLMGESMGGAVVLTAMTDPNPPAVNGTILVAPAVWGRDAMGFFPRALLWLSYTMVPGMVVHPPKELKIQASDNIEMLRALGRDPLVIKGSRVDALDGLTDLMGTALAACGHLEVPSLVLYGAHEEVLPKTPVNRAVQDFEAGGRHVVAVYPDGWHMLLRDLKGQVVVDDIAAWIENPKQPLASGADRNPRSLLAAK</sequence>
<dbReference type="RefSeq" id="WP_306707943.1">
    <property type="nucleotide sequence ID" value="NZ_JAUJFI010000080.1"/>
</dbReference>
<gene>
    <name evidence="2" type="ORF">QSG27_16445</name>
</gene>
<dbReference type="InterPro" id="IPR029058">
    <property type="entry name" value="AB_hydrolase_fold"/>
</dbReference>
<dbReference type="InterPro" id="IPR051044">
    <property type="entry name" value="MAG_DAG_Lipase"/>
</dbReference>
<dbReference type="SUPFAM" id="SSF53474">
    <property type="entry name" value="alpha/beta-Hydrolases"/>
    <property type="match status" value="1"/>
</dbReference>
<dbReference type="PROSITE" id="PS51257">
    <property type="entry name" value="PROKAR_LIPOPROTEIN"/>
    <property type="match status" value="1"/>
</dbReference>
<reference evidence="2 3" key="1">
    <citation type="submission" date="2023-06" db="EMBL/GenBank/DDBJ databases">
        <title>Azospirillum isscasensis sp.nov, a bacterium isolated from rhizosphere soil of rice.</title>
        <authorList>
            <person name="Wang H."/>
        </authorList>
    </citation>
    <scope>NUCLEOTIDE SEQUENCE [LARGE SCALE GENOMIC DNA]</scope>
    <source>
        <strain evidence="2 3">C340-1</strain>
    </source>
</reference>
<feature type="domain" description="Serine aminopeptidase S33" evidence="1">
    <location>
        <begin position="63"/>
        <end position="299"/>
    </location>
</feature>
<dbReference type="EMBL" id="JAUJFI010000080">
    <property type="protein sequence ID" value="MDQ2104290.1"/>
    <property type="molecule type" value="Genomic_DNA"/>
</dbReference>
<comment type="caution">
    <text evidence="2">The sequence shown here is derived from an EMBL/GenBank/DDBJ whole genome shotgun (WGS) entry which is preliminary data.</text>
</comment>
<proteinExistence type="predicted"/>
<dbReference type="InterPro" id="IPR022742">
    <property type="entry name" value="Hydrolase_4"/>
</dbReference>
<protein>
    <submittedName>
        <fullName evidence="2">Lysophospholipase</fullName>
    </submittedName>
</protein>
<keyword evidence="3" id="KW-1185">Reference proteome</keyword>
<name>A0ABU0WJF0_9PROT</name>
<evidence type="ECO:0000313" key="2">
    <source>
        <dbReference type="EMBL" id="MDQ2104290.1"/>
    </source>
</evidence>
<dbReference type="Pfam" id="PF12146">
    <property type="entry name" value="Hydrolase_4"/>
    <property type="match status" value="1"/>
</dbReference>
<evidence type="ECO:0000313" key="3">
    <source>
        <dbReference type="Proteomes" id="UP001227317"/>
    </source>
</evidence>
<dbReference type="InterPro" id="IPR000073">
    <property type="entry name" value="AB_hydrolase_1"/>
</dbReference>
<dbReference type="PRINTS" id="PR00111">
    <property type="entry name" value="ABHYDROLASE"/>
</dbReference>
<evidence type="ECO:0000259" key="1">
    <source>
        <dbReference type="Pfam" id="PF12146"/>
    </source>
</evidence>